<dbReference type="AlphaFoldDB" id="A0A1H9IN14"/>
<accession>A0A1H9IN14</accession>
<evidence type="ECO:0000313" key="2">
    <source>
        <dbReference type="Proteomes" id="UP000182360"/>
    </source>
</evidence>
<gene>
    <name evidence="1" type="ORF">SAMN04487977_11044</name>
</gene>
<dbReference type="InterPro" id="IPR011856">
    <property type="entry name" value="tRNA_endonuc-like_dom_sf"/>
</dbReference>
<evidence type="ECO:0000313" key="1">
    <source>
        <dbReference type="EMBL" id="SEQ76131.1"/>
    </source>
</evidence>
<dbReference type="Gene3D" id="3.40.1350.10">
    <property type="match status" value="1"/>
</dbReference>
<protein>
    <recommendedName>
        <fullName evidence="3">DUF5655 domain-containing protein</fullName>
    </recommendedName>
</protein>
<reference evidence="1 2" key="1">
    <citation type="submission" date="2016-10" db="EMBL/GenBank/DDBJ databases">
        <authorList>
            <person name="de Groot N.N."/>
        </authorList>
    </citation>
    <scope>NUCLEOTIDE SEQUENCE [LARGE SCALE GENOMIC DNA]</scope>
    <source>
        <strain evidence="1 2">B25</strain>
    </source>
</reference>
<name>A0A1H9IN14_9SPIR</name>
<dbReference type="RefSeq" id="WP_074644994.1">
    <property type="nucleotide sequence ID" value="NZ_FOFU01000010.1"/>
</dbReference>
<dbReference type="GO" id="GO:0003676">
    <property type="term" value="F:nucleic acid binding"/>
    <property type="evidence" value="ECO:0007669"/>
    <property type="project" value="InterPro"/>
</dbReference>
<evidence type="ECO:0008006" key="3">
    <source>
        <dbReference type="Google" id="ProtNLM"/>
    </source>
</evidence>
<organism evidence="1 2">
    <name type="scientific">Treponema bryantii</name>
    <dbReference type="NCBI Taxonomy" id="163"/>
    <lineage>
        <taxon>Bacteria</taxon>
        <taxon>Pseudomonadati</taxon>
        <taxon>Spirochaetota</taxon>
        <taxon>Spirochaetia</taxon>
        <taxon>Spirochaetales</taxon>
        <taxon>Treponemataceae</taxon>
        <taxon>Treponema</taxon>
    </lineage>
</organism>
<dbReference type="OrthoDB" id="7059891at2"/>
<sequence length="287" mass="33261">MTEFVKLPEIDLKKSSEINEAWIQQTIAENPEILGLGNVHVRDKERKQESGGRLDLLLENDDDENPIRYEVEIQLGETDASHIIRTIEYWDLEKNRYPAYDHVAVIIAEDITHRFLNVIHLFNKAIPIIALQMKAVKVGDKVSLIFTKVINLAPIASEIDDTDSYAKVDRQYWETKSCVKSLNMTDTLLSYIQKKAVGYELNYVKPYIGLSKDGIVNNFIYFKPKKEWVRLLVKAEQLESIDNSINQLGIEWRYNAKRNRYILTILPSDMENIEDLILLLTEAAYKE</sequence>
<keyword evidence="2" id="KW-1185">Reference proteome</keyword>
<dbReference type="Proteomes" id="UP000182360">
    <property type="component" value="Unassembled WGS sequence"/>
</dbReference>
<proteinExistence type="predicted"/>
<dbReference type="EMBL" id="FOFU01000010">
    <property type="protein sequence ID" value="SEQ76131.1"/>
    <property type="molecule type" value="Genomic_DNA"/>
</dbReference>